<reference evidence="3" key="1">
    <citation type="submission" date="2024-07" db="EMBL/GenBank/DDBJ databases">
        <authorList>
            <person name="Yu S.T."/>
        </authorList>
    </citation>
    <scope>NUCLEOTIDE SEQUENCE</scope>
    <source>
        <strain evidence="3">R11</strain>
    </source>
</reference>
<name>A0AB39N1X8_9ACTN</name>
<dbReference type="AlphaFoldDB" id="A0AB39N1X8"/>
<evidence type="ECO:0000256" key="1">
    <source>
        <dbReference type="SAM" id="MobiDB-lite"/>
    </source>
</evidence>
<evidence type="ECO:0000256" key="2">
    <source>
        <dbReference type="SAM" id="Phobius"/>
    </source>
</evidence>
<feature type="compositionally biased region" description="Low complexity" evidence="1">
    <location>
        <begin position="33"/>
        <end position="42"/>
    </location>
</feature>
<keyword evidence="2" id="KW-0472">Membrane</keyword>
<feature type="compositionally biased region" description="Pro residues" evidence="1">
    <location>
        <begin position="14"/>
        <end position="32"/>
    </location>
</feature>
<keyword evidence="2" id="KW-1133">Transmembrane helix</keyword>
<proteinExistence type="predicted"/>
<sequence>MTEQQPIATAPVADAPPMPEAPPVPAVPPVNPVNPENPVGAVSPENPVVPVKKDRRVLRAVLRWTATVVVFAAVGASTAYGITRMERTDVPGLETEADGRWAYPAITKPPLPSGSPAPFAEENAAALHHADLRKLLLAAPAGARTDEADKELSGRNGWLATKDFLAAYESAEDREALAQVLKDHALRHIAARGWTTPDGTRTRIYLLQFESAQVADVLQQDHFTSYDSPQHALRGAAEVHLDEEFPTEAEVVDVRHYAYTEAKPYGAEQVRQAYLVSGDVLGLVVQSRKGGAAAVPFQQTVVLQSQLLG</sequence>
<evidence type="ECO:0000313" key="3">
    <source>
        <dbReference type="EMBL" id="XDQ11712.1"/>
    </source>
</evidence>
<protein>
    <submittedName>
        <fullName evidence="3">Uncharacterized protein</fullName>
    </submittedName>
</protein>
<organism evidence="3">
    <name type="scientific">Streptomyces sp. R11</name>
    <dbReference type="NCBI Taxonomy" id="3238625"/>
    <lineage>
        <taxon>Bacteria</taxon>
        <taxon>Bacillati</taxon>
        <taxon>Actinomycetota</taxon>
        <taxon>Actinomycetes</taxon>
        <taxon>Kitasatosporales</taxon>
        <taxon>Streptomycetaceae</taxon>
        <taxon>Streptomyces</taxon>
    </lineage>
</organism>
<feature type="region of interest" description="Disordered" evidence="1">
    <location>
        <begin position="1"/>
        <end position="47"/>
    </location>
</feature>
<feature type="transmembrane region" description="Helical" evidence="2">
    <location>
        <begin position="61"/>
        <end position="82"/>
    </location>
</feature>
<dbReference type="RefSeq" id="WP_369271936.1">
    <property type="nucleotide sequence ID" value="NZ_CP163432.1"/>
</dbReference>
<gene>
    <name evidence="3" type="ORF">AB5J55_19575</name>
</gene>
<accession>A0AB39N1X8</accession>
<keyword evidence="2" id="KW-0812">Transmembrane</keyword>
<dbReference type="EMBL" id="CP163432">
    <property type="protein sequence ID" value="XDQ11712.1"/>
    <property type="molecule type" value="Genomic_DNA"/>
</dbReference>